<feature type="compositionally biased region" description="Basic and acidic residues" evidence="1">
    <location>
        <begin position="32"/>
        <end position="42"/>
    </location>
</feature>
<evidence type="ECO:0000256" key="1">
    <source>
        <dbReference type="SAM" id="MobiDB-lite"/>
    </source>
</evidence>
<dbReference type="InParanoid" id="A0A067Q8M6"/>
<evidence type="ECO:0000313" key="3">
    <source>
        <dbReference type="Proteomes" id="UP000027265"/>
    </source>
</evidence>
<keyword evidence="3" id="KW-1185">Reference proteome</keyword>
<reference evidence="3" key="1">
    <citation type="journal article" date="2014" name="Proc. Natl. Acad. Sci. U.S.A.">
        <title>Extensive sampling of basidiomycete genomes demonstrates inadequacy of the white-rot/brown-rot paradigm for wood decay fungi.</title>
        <authorList>
            <person name="Riley R."/>
            <person name="Salamov A.A."/>
            <person name="Brown D.W."/>
            <person name="Nagy L.G."/>
            <person name="Floudas D."/>
            <person name="Held B.W."/>
            <person name="Levasseur A."/>
            <person name="Lombard V."/>
            <person name="Morin E."/>
            <person name="Otillar R."/>
            <person name="Lindquist E.A."/>
            <person name="Sun H."/>
            <person name="LaButti K.M."/>
            <person name="Schmutz J."/>
            <person name="Jabbour D."/>
            <person name="Luo H."/>
            <person name="Baker S.E."/>
            <person name="Pisabarro A.G."/>
            <person name="Walton J.D."/>
            <person name="Blanchette R.A."/>
            <person name="Henrissat B."/>
            <person name="Martin F."/>
            <person name="Cullen D."/>
            <person name="Hibbett D.S."/>
            <person name="Grigoriev I.V."/>
        </authorList>
    </citation>
    <scope>NUCLEOTIDE SEQUENCE [LARGE SCALE GENOMIC DNA]</scope>
    <source>
        <strain evidence="3">MUCL 33604</strain>
    </source>
</reference>
<organism evidence="2 3">
    <name type="scientific">Jaapia argillacea MUCL 33604</name>
    <dbReference type="NCBI Taxonomy" id="933084"/>
    <lineage>
        <taxon>Eukaryota</taxon>
        <taxon>Fungi</taxon>
        <taxon>Dikarya</taxon>
        <taxon>Basidiomycota</taxon>
        <taxon>Agaricomycotina</taxon>
        <taxon>Agaricomycetes</taxon>
        <taxon>Agaricomycetidae</taxon>
        <taxon>Jaapiales</taxon>
        <taxon>Jaapiaceae</taxon>
        <taxon>Jaapia</taxon>
    </lineage>
</organism>
<dbReference type="HOGENOM" id="CLU_166265_1_0_1"/>
<dbReference type="Proteomes" id="UP000027265">
    <property type="component" value="Unassembled WGS sequence"/>
</dbReference>
<dbReference type="OrthoDB" id="3224585at2759"/>
<accession>A0A067Q8M6</accession>
<feature type="region of interest" description="Disordered" evidence="1">
    <location>
        <begin position="1"/>
        <end position="100"/>
    </location>
</feature>
<gene>
    <name evidence="2" type="ORF">JAAARDRAFT_30400</name>
</gene>
<evidence type="ECO:0000313" key="2">
    <source>
        <dbReference type="EMBL" id="KDQ62500.1"/>
    </source>
</evidence>
<proteinExistence type="predicted"/>
<dbReference type="EMBL" id="KL197711">
    <property type="protein sequence ID" value="KDQ62500.1"/>
    <property type="molecule type" value="Genomic_DNA"/>
</dbReference>
<name>A0A067Q8M6_9AGAM</name>
<dbReference type="AlphaFoldDB" id="A0A067Q8M6"/>
<sequence length="100" mass="10688">MDATSPTRSTDEGKAFKKTAQVVGHPATTDHNINDEYMRDPPRNVQGGADAPRTNLGQKEGAYEVEPTRAGVLGQPGLGRPKKEQLLAEAVQGTSDDETL</sequence>
<protein>
    <submittedName>
        <fullName evidence="2">Uncharacterized protein</fullName>
    </submittedName>
</protein>